<reference evidence="1 2" key="1">
    <citation type="submission" date="2020-11" db="EMBL/GenBank/DDBJ databases">
        <title>Fusibacter basophilias sp. nov.</title>
        <authorList>
            <person name="Qiu D."/>
        </authorList>
    </citation>
    <scope>NUCLEOTIDE SEQUENCE [LARGE SCALE GENOMIC DNA]</scope>
    <source>
        <strain evidence="1 2">Q10-2</strain>
    </source>
</reference>
<protein>
    <submittedName>
        <fullName evidence="1">Uncharacterized protein</fullName>
    </submittedName>
</protein>
<comment type="caution">
    <text evidence="1">The sequence shown here is derived from an EMBL/GenBank/DDBJ whole genome shotgun (WGS) entry which is preliminary data.</text>
</comment>
<name>A0ABR9ZVV8_9FIRM</name>
<sequence length="88" mass="10061">MTSNDVKLNDLDSTLKQIDARLDQEINDNPNNINTYDSSSISIIVYEAGYIDYDARSKDYNNSGKNVAQFRDIKFALYEEKVRDSDNA</sequence>
<dbReference type="EMBL" id="JADKNH010000010">
    <property type="protein sequence ID" value="MBF4694599.1"/>
    <property type="molecule type" value="Genomic_DNA"/>
</dbReference>
<keyword evidence="2" id="KW-1185">Reference proteome</keyword>
<evidence type="ECO:0000313" key="1">
    <source>
        <dbReference type="EMBL" id="MBF4694599.1"/>
    </source>
</evidence>
<dbReference type="RefSeq" id="WP_194702843.1">
    <property type="nucleotide sequence ID" value="NZ_JADKNH010000010.1"/>
</dbReference>
<organism evidence="1 2">
    <name type="scientific">Fusibacter ferrireducens</name>
    <dbReference type="NCBI Taxonomy" id="2785058"/>
    <lineage>
        <taxon>Bacteria</taxon>
        <taxon>Bacillati</taxon>
        <taxon>Bacillota</taxon>
        <taxon>Clostridia</taxon>
        <taxon>Eubacteriales</taxon>
        <taxon>Eubacteriales Family XII. Incertae Sedis</taxon>
        <taxon>Fusibacter</taxon>
    </lineage>
</organism>
<dbReference type="Proteomes" id="UP000614200">
    <property type="component" value="Unassembled WGS sequence"/>
</dbReference>
<accession>A0ABR9ZVV8</accession>
<gene>
    <name evidence="1" type="ORF">ISU02_15920</name>
</gene>
<proteinExistence type="predicted"/>
<evidence type="ECO:0000313" key="2">
    <source>
        <dbReference type="Proteomes" id="UP000614200"/>
    </source>
</evidence>